<dbReference type="Pfam" id="PF00096">
    <property type="entry name" value="zf-C2H2"/>
    <property type="match status" value="1"/>
</dbReference>
<dbReference type="InterPro" id="IPR013087">
    <property type="entry name" value="Znf_C2H2_type"/>
</dbReference>
<reference evidence="10" key="1">
    <citation type="journal article" date="2023" name="PLoS Negl. Trop. Dis.">
        <title>A genome sequence for Biomphalaria pfeifferi, the major vector snail for the human-infecting parasite Schistosoma mansoni.</title>
        <authorList>
            <person name="Bu L."/>
            <person name="Lu L."/>
            <person name="Laidemitt M.R."/>
            <person name="Zhang S.M."/>
            <person name="Mutuku M."/>
            <person name="Mkoji G."/>
            <person name="Steinauer M."/>
            <person name="Loker E.S."/>
        </authorList>
    </citation>
    <scope>NUCLEOTIDE SEQUENCE</scope>
    <source>
        <strain evidence="10">KasaAsao</strain>
    </source>
</reference>
<dbReference type="Pfam" id="PF13912">
    <property type="entry name" value="zf-C2H2_6"/>
    <property type="match status" value="1"/>
</dbReference>
<evidence type="ECO:0000256" key="5">
    <source>
        <dbReference type="ARBA" id="ARBA00022833"/>
    </source>
</evidence>
<dbReference type="SMART" id="SM00355">
    <property type="entry name" value="ZnF_C2H2"/>
    <property type="match status" value="2"/>
</dbReference>
<dbReference type="GO" id="GO:0000981">
    <property type="term" value="F:DNA-binding transcription factor activity, RNA polymerase II-specific"/>
    <property type="evidence" value="ECO:0007669"/>
    <property type="project" value="TreeGrafter"/>
</dbReference>
<dbReference type="InterPro" id="IPR027756">
    <property type="entry name" value="Ovo-like"/>
</dbReference>
<name>A0AAD8B3I4_BIOPF</name>
<keyword evidence="5" id="KW-0862">Zinc</keyword>
<dbReference type="SUPFAM" id="SSF57667">
    <property type="entry name" value="beta-beta-alpha zinc fingers"/>
    <property type="match status" value="1"/>
</dbReference>
<evidence type="ECO:0000313" key="11">
    <source>
        <dbReference type="Proteomes" id="UP001233172"/>
    </source>
</evidence>
<evidence type="ECO:0000259" key="9">
    <source>
        <dbReference type="PROSITE" id="PS50157"/>
    </source>
</evidence>
<feature type="region of interest" description="Disordered" evidence="8">
    <location>
        <begin position="623"/>
        <end position="667"/>
    </location>
</feature>
<keyword evidence="11" id="KW-1185">Reference proteome</keyword>
<dbReference type="EMBL" id="JASAOG010000152">
    <property type="protein sequence ID" value="KAK0047335.1"/>
    <property type="molecule type" value="Genomic_DNA"/>
</dbReference>
<feature type="domain" description="C2H2-type" evidence="9">
    <location>
        <begin position="910"/>
        <end position="933"/>
    </location>
</feature>
<sequence>MPKSFLIFRKRKASCRADEEQDSPGLSTRAPRPEGVAKLLPNDHHVCQTNDNFQQKFREMALESRVTRLDELLSESEVCSPVTKSLSKITSCFKKLEENNAEENHLTAPNHSSRYPNSCISRGDLRPYLNGPFFAGEMFSGHPVYNNEVKRALRFHENHRCDIPDLNNNHSSYLDNYCVSSPTKVHFSDSTTKLNLEQSSPVRFNKALLENLPREFLPKVQPLEVQNPKPVSLHFMSTRDHLEPPCENIYPWMLKSSLQDSERRWTAVNFDTPVIHRKSPADLRVGIKKNITKPEDISSKVLLIDKAGHEKFEGVNTSLQHSQTSQVPISITSQNTRQNGHLAGCVIPCENNELKVSPYKDRCHKSELYSCLSSVTPSLPHKPISSRKGNNNSPWLYNETKFLAPDTIPNVRLAVSRSQTLSQRPIDYTTTSLAHSSSVLSQDTTQNTVDGRLLAYAESKLQHKHTRRIWKPQEDVDSSRVDSALGTNISEKPEEVRLQTMTSPAEVRRAGLYCRAHRARRRKRSFTISSIMSDSGDEEDVYVAPRSCPRCVAITTPVTPRHSNMDVIHNGFPTCYPIRCPEIESMDNVLASSQKNEVSPAIRAPFSITGNNESEKLNHRTEALVSDRLPNTFSSTDVRQSPSSQPDNLHKDRAEHRRVTSVHGYDPPCFNEDTPDKLFSPHAIQRPATSAQIETMSSPNLSSPVWQTLNSVRQSVTFNTDGLSSPSPLSFQPYLFHHPIMQSSEGAVSIDSKKEILINSPKSDISSIVSMDSCSPVSTLMMSPGSPVDSQFFHAPPHTYDIKTYGARLTQAHNGSKMKSNFAQDGTKSKKIPLEGRKNFKAFLETAHVKLEFINGGNGIKNPLLSLDFADNKFDLVSPTSLPCPVCSVTFDTAKHLQKHLKSHREIKRFLCTYCGKGFNDAFDLKRHTRTHT</sequence>
<dbReference type="Proteomes" id="UP001233172">
    <property type="component" value="Unassembled WGS sequence"/>
</dbReference>
<keyword evidence="6" id="KW-0539">Nucleus</keyword>
<feature type="non-terminal residue" evidence="10">
    <location>
        <position position="933"/>
    </location>
</feature>
<dbReference type="GO" id="GO:0008270">
    <property type="term" value="F:zinc ion binding"/>
    <property type="evidence" value="ECO:0007669"/>
    <property type="project" value="UniProtKB-KW"/>
</dbReference>
<organism evidence="10 11">
    <name type="scientific">Biomphalaria pfeifferi</name>
    <name type="common">Bloodfluke planorb</name>
    <name type="synonym">Freshwater snail</name>
    <dbReference type="NCBI Taxonomy" id="112525"/>
    <lineage>
        <taxon>Eukaryota</taxon>
        <taxon>Metazoa</taxon>
        <taxon>Spiralia</taxon>
        <taxon>Lophotrochozoa</taxon>
        <taxon>Mollusca</taxon>
        <taxon>Gastropoda</taxon>
        <taxon>Heterobranchia</taxon>
        <taxon>Euthyneura</taxon>
        <taxon>Panpulmonata</taxon>
        <taxon>Hygrophila</taxon>
        <taxon>Lymnaeoidea</taxon>
        <taxon>Planorbidae</taxon>
        <taxon>Biomphalaria</taxon>
    </lineage>
</organism>
<keyword evidence="3" id="KW-0677">Repeat</keyword>
<proteinExistence type="predicted"/>
<evidence type="ECO:0000256" key="6">
    <source>
        <dbReference type="ARBA" id="ARBA00023242"/>
    </source>
</evidence>
<feature type="domain" description="C2H2-type" evidence="9">
    <location>
        <begin position="882"/>
        <end position="909"/>
    </location>
</feature>
<dbReference type="PANTHER" id="PTHR10032:SF271">
    <property type="entry name" value="RH12261P-RELATED"/>
    <property type="match status" value="1"/>
</dbReference>
<dbReference type="FunFam" id="3.30.160.60:FF:001250">
    <property type="entry name" value="putative transcription factor ovo-like protein 3"/>
    <property type="match status" value="1"/>
</dbReference>
<dbReference type="PANTHER" id="PTHR10032">
    <property type="entry name" value="ZINC FINGER PROTEIN WITH KRAB AND SCAN DOMAINS"/>
    <property type="match status" value="1"/>
</dbReference>
<dbReference type="AlphaFoldDB" id="A0AAD8B3I4"/>
<evidence type="ECO:0000256" key="1">
    <source>
        <dbReference type="ARBA" id="ARBA00004123"/>
    </source>
</evidence>
<evidence type="ECO:0000313" key="10">
    <source>
        <dbReference type="EMBL" id="KAK0047335.1"/>
    </source>
</evidence>
<gene>
    <name evidence="10" type="ORF">Bpfe_023187</name>
</gene>
<keyword evidence="2" id="KW-0479">Metal-binding</keyword>
<reference evidence="10" key="2">
    <citation type="submission" date="2023-04" db="EMBL/GenBank/DDBJ databases">
        <authorList>
            <person name="Bu L."/>
            <person name="Lu L."/>
            <person name="Laidemitt M.R."/>
            <person name="Zhang S.M."/>
            <person name="Mutuku M."/>
            <person name="Mkoji G."/>
            <person name="Steinauer M."/>
            <person name="Loker E.S."/>
        </authorList>
    </citation>
    <scope>NUCLEOTIDE SEQUENCE</scope>
    <source>
        <strain evidence="10">KasaAsao</strain>
        <tissue evidence="10">Whole Snail</tissue>
    </source>
</reference>
<evidence type="ECO:0000256" key="3">
    <source>
        <dbReference type="ARBA" id="ARBA00022737"/>
    </source>
</evidence>
<evidence type="ECO:0000256" key="2">
    <source>
        <dbReference type="ARBA" id="ARBA00022723"/>
    </source>
</evidence>
<evidence type="ECO:0000256" key="8">
    <source>
        <dbReference type="SAM" id="MobiDB-lite"/>
    </source>
</evidence>
<dbReference type="PROSITE" id="PS50157">
    <property type="entry name" value="ZINC_FINGER_C2H2_2"/>
    <property type="match status" value="2"/>
</dbReference>
<keyword evidence="4 7" id="KW-0863">Zinc-finger</keyword>
<feature type="compositionally biased region" description="Polar residues" evidence="8">
    <location>
        <begin position="629"/>
        <end position="647"/>
    </location>
</feature>
<dbReference type="GO" id="GO:0005634">
    <property type="term" value="C:nucleus"/>
    <property type="evidence" value="ECO:0007669"/>
    <property type="project" value="UniProtKB-SubCell"/>
</dbReference>
<evidence type="ECO:0000256" key="4">
    <source>
        <dbReference type="ARBA" id="ARBA00022771"/>
    </source>
</evidence>
<accession>A0AAD8B3I4</accession>
<dbReference type="InterPro" id="IPR036236">
    <property type="entry name" value="Znf_C2H2_sf"/>
</dbReference>
<comment type="caution">
    <text evidence="10">The sequence shown here is derived from an EMBL/GenBank/DDBJ whole genome shotgun (WGS) entry which is preliminary data.</text>
</comment>
<comment type="subcellular location">
    <subcellularLocation>
        <location evidence="1">Nucleus</location>
    </subcellularLocation>
</comment>
<dbReference type="PROSITE" id="PS00028">
    <property type="entry name" value="ZINC_FINGER_C2H2_1"/>
    <property type="match status" value="2"/>
</dbReference>
<dbReference type="Gene3D" id="3.30.160.60">
    <property type="entry name" value="Classic Zinc Finger"/>
    <property type="match status" value="1"/>
</dbReference>
<evidence type="ECO:0000256" key="7">
    <source>
        <dbReference type="PROSITE-ProRule" id="PRU00042"/>
    </source>
</evidence>
<protein>
    <submittedName>
        <fullName evidence="10">Sialidase</fullName>
    </submittedName>
</protein>
<dbReference type="GO" id="GO:0000978">
    <property type="term" value="F:RNA polymerase II cis-regulatory region sequence-specific DNA binding"/>
    <property type="evidence" value="ECO:0007669"/>
    <property type="project" value="TreeGrafter"/>
</dbReference>
<feature type="compositionally biased region" description="Basic and acidic residues" evidence="8">
    <location>
        <begin position="648"/>
        <end position="658"/>
    </location>
</feature>